<dbReference type="InterPro" id="IPR005218">
    <property type="entry name" value="Diacylglycerol/lipid_kinase"/>
</dbReference>
<dbReference type="PANTHER" id="PTHR12358:SF106">
    <property type="entry name" value="LIPID KINASE YEGS"/>
    <property type="match status" value="1"/>
</dbReference>
<dbReference type="GO" id="GO:0005886">
    <property type="term" value="C:plasma membrane"/>
    <property type="evidence" value="ECO:0007669"/>
    <property type="project" value="TreeGrafter"/>
</dbReference>
<dbReference type="Gene3D" id="3.40.50.10330">
    <property type="entry name" value="Probable inorganic polyphosphate/atp-NAD kinase, domain 1"/>
    <property type="match status" value="1"/>
</dbReference>
<keyword evidence="3" id="KW-0808">Transferase</keyword>
<evidence type="ECO:0000256" key="5">
    <source>
        <dbReference type="ARBA" id="ARBA00022741"/>
    </source>
</evidence>
<dbReference type="AlphaFoldDB" id="A0A841H4J0"/>
<name>A0A841H4J0_9BACT</name>
<sequence>MQISVIINPRNAEAVDAIRGGVEELREAGHTVHPRATFESGDAHRFAWKSAENGADLVVAAGGDGTINEVVNGLYDWIEEQPGEHTPPLPRLGIVPLGTGNDLAGGMGIATGDPRAAVLAAAAGVPYTVDVARVNGRLFLNVSTGGMGAEATEEASGELKRVLGPVAYLITGVKKFVQLKETVARFTTSDGEVLYDGGFLLFAVGNAWRTGGGNWITPASDPTDRLLDVCIVQSMSHVDVMRIAPLIRAGKHVHHPQVTYRKVRELIVESDDEMTVNADGEPLQARRFEYGLGAHQLTLVVPEVPEAPTDPNEVEGSEDAENT</sequence>
<protein>
    <submittedName>
        <fullName evidence="14">Lipid kinase YegS</fullName>
    </submittedName>
</protein>
<dbReference type="SUPFAM" id="SSF111331">
    <property type="entry name" value="NAD kinase/diacylglycerol kinase-like"/>
    <property type="match status" value="1"/>
</dbReference>
<evidence type="ECO:0000256" key="11">
    <source>
        <dbReference type="ARBA" id="ARBA00023264"/>
    </source>
</evidence>
<comment type="caution">
    <text evidence="14">The sequence shown here is derived from an EMBL/GenBank/DDBJ whole genome shotgun (WGS) entry which is preliminary data.</text>
</comment>
<evidence type="ECO:0000256" key="8">
    <source>
        <dbReference type="ARBA" id="ARBA00022842"/>
    </source>
</evidence>
<keyword evidence="6 14" id="KW-0418">Kinase</keyword>
<dbReference type="Pfam" id="PF00781">
    <property type="entry name" value="DAGK_cat"/>
    <property type="match status" value="1"/>
</dbReference>
<keyword evidence="7" id="KW-0067">ATP-binding</keyword>
<organism evidence="14 15">
    <name type="scientific">Longimicrobium terrae</name>
    <dbReference type="NCBI Taxonomy" id="1639882"/>
    <lineage>
        <taxon>Bacteria</taxon>
        <taxon>Pseudomonadati</taxon>
        <taxon>Gemmatimonadota</taxon>
        <taxon>Longimicrobiia</taxon>
        <taxon>Longimicrobiales</taxon>
        <taxon>Longimicrobiaceae</taxon>
        <taxon>Longimicrobium</taxon>
    </lineage>
</organism>
<evidence type="ECO:0000256" key="10">
    <source>
        <dbReference type="ARBA" id="ARBA00023209"/>
    </source>
</evidence>
<dbReference type="SMART" id="SM00046">
    <property type="entry name" value="DAGKc"/>
    <property type="match status" value="1"/>
</dbReference>
<gene>
    <name evidence="14" type="ORF">HNQ61_004480</name>
</gene>
<dbReference type="EMBL" id="JACHIA010000018">
    <property type="protein sequence ID" value="MBB6072816.1"/>
    <property type="molecule type" value="Genomic_DNA"/>
</dbReference>
<dbReference type="PANTHER" id="PTHR12358">
    <property type="entry name" value="SPHINGOSINE KINASE"/>
    <property type="match status" value="1"/>
</dbReference>
<feature type="domain" description="DAGKc" evidence="13">
    <location>
        <begin position="1"/>
        <end position="138"/>
    </location>
</feature>
<dbReference type="InterPro" id="IPR001206">
    <property type="entry name" value="Diacylglycerol_kinase_cat_dom"/>
</dbReference>
<keyword evidence="9" id="KW-0443">Lipid metabolism</keyword>
<evidence type="ECO:0000313" key="15">
    <source>
        <dbReference type="Proteomes" id="UP000582837"/>
    </source>
</evidence>
<comment type="cofactor">
    <cofactor evidence="1">
        <name>Mg(2+)</name>
        <dbReference type="ChEBI" id="CHEBI:18420"/>
    </cofactor>
</comment>
<evidence type="ECO:0000256" key="4">
    <source>
        <dbReference type="ARBA" id="ARBA00022723"/>
    </source>
</evidence>
<dbReference type="PROSITE" id="PS50146">
    <property type="entry name" value="DAGK"/>
    <property type="match status" value="1"/>
</dbReference>
<dbReference type="InterPro" id="IPR045540">
    <property type="entry name" value="YegS/DAGK_C"/>
</dbReference>
<dbReference type="Pfam" id="PF19279">
    <property type="entry name" value="YegS_C"/>
    <property type="match status" value="1"/>
</dbReference>
<reference evidence="14 15" key="1">
    <citation type="submission" date="2020-08" db="EMBL/GenBank/DDBJ databases">
        <title>Genomic Encyclopedia of Type Strains, Phase IV (KMG-IV): sequencing the most valuable type-strain genomes for metagenomic binning, comparative biology and taxonomic classification.</title>
        <authorList>
            <person name="Goeker M."/>
        </authorList>
    </citation>
    <scope>NUCLEOTIDE SEQUENCE [LARGE SCALE GENOMIC DNA]</scope>
    <source>
        <strain evidence="14 15">DSM 29007</strain>
    </source>
</reference>
<feature type="region of interest" description="Disordered" evidence="12">
    <location>
        <begin position="304"/>
        <end position="323"/>
    </location>
</feature>
<dbReference type="InterPro" id="IPR016064">
    <property type="entry name" value="NAD/diacylglycerol_kinase_sf"/>
</dbReference>
<dbReference type="InterPro" id="IPR017438">
    <property type="entry name" value="ATP-NAD_kinase_N"/>
</dbReference>
<evidence type="ECO:0000256" key="9">
    <source>
        <dbReference type="ARBA" id="ARBA00023098"/>
    </source>
</evidence>
<keyword evidence="5" id="KW-0547">Nucleotide-binding</keyword>
<proteinExistence type="predicted"/>
<keyword evidence="4" id="KW-0479">Metal-binding</keyword>
<evidence type="ECO:0000256" key="2">
    <source>
        <dbReference type="ARBA" id="ARBA00022516"/>
    </source>
</evidence>
<evidence type="ECO:0000256" key="3">
    <source>
        <dbReference type="ARBA" id="ARBA00022679"/>
    </source>
</evidence>
<dbReference type="GO" id="GO:0008654">
    <property type="term" value="P:phospholipid biosynthetic process"/>
    <property type="evidence" value="ECO:0007669"/>
    <property type="project" value="UniProtKB-KW"/>
</dbReference>
<dbReference type="RefSeq" id="WP_170035462.1">
    <property type="nucleotide sequence ID" value="NZ_JABDTL010000001.1"/>
</dbReference>
<dbReference type="GO" id="GO:0005524">
    <property type="term" value="F:ATP binding"/>
    <property type="evidence" value="ECO:0007669"/>
    <property type="project" value="UniProtKB-KW"/>
</dbReference>
<dbReference type="InterPro" id="IPR050187">
    <property type="entry name" value="Lipid_Phosphate_FormReg"/>
</dbReference>
<evidence type="ECO:0000256" key="7">
    <source>
        <dbReference type="ARBA" id="ARBA00022840"/>
    </source>
</evidence>
<keyword evidence="10" id="KW-0594">Phospholipid biosynthesis</keyword>
<evidence type="ECO:0000259" key="13">
    <source>
        <dbReference type="PROSITE" id="PS50146"/>
    </source>
</evidence>
<dbReference type="GO" id="GO:0016301">
    <property type="term" value="F:kinase activity"/>
    <property type="evidence" value="ECO:0007669"/>
    <property type="project" value="UniProtKB-KW"/>
</dbReference>
<evidence type="ECO:0000256" key="6">
    <source>
        <dbReference type="ARBA" id="ARBA00022777"/>
    </source>
</evidence>
<dbReference type="Proteomes" id="UP000582837">
    <property type="component" value="Unassembled WGS sequence"/>
</dbReference>
<dbReference type="GO" id="GO:0046872">
    <property type="term" value="F:metal ion binding"/>
    <property type="evidence" value="ECO:0007669"/>
    <property type="project" value="UniProtKB-KW"/>
</dbReference>
<dbReference type="Gene3D" id="2.60.200.40">
    <property type="match status" value="1"/>
</dbReference>
<evidence type="ECO:0000256" key="1">
    <source>
        <dbReference type="ARBA" id="ARBA00001946"/>
    </source>
</evidence>
<evidence type="ECO:0000256" key="12">
    <source>
        <dbReference type="SAM" id="MobiDB-lite"/>
    </source>
</evidence>
<keyword evidence="2" id="KW-0444">Lipid biosynthesis</keyword>
<accession>A0A841H4J0</accession>
<keyword evidence="11" id="KW-1208">Phospholipid metabolism</keyword>
<evidence type="ECO:0000313" key="14">
    <source>
        <dbReference type="EMBL" id="MBB6072816.1"/>
    </source>
</evidence>
<keyword evidence="15" id="KW-1185">Reference proteome</keyword>
<dbReference type="NCBIfam" id="TIGR00147">
    <property type="entry name" value="YegS/Rv2252/BmrU family lipid kinase"/>
    <property type="match status" value="1"/>
</dbReference>
<feature type="compositionally biased region" description="Acidic residues" evidence="12">
    <location>
        <begin position="312"/>
        <end position="323"/>
    </location>
</feature>
<keyword evidence="8" id="KW-0460">Magnesium</keyword>